<feature type="domain" description="HTH araC/xylS-type" evidence="4">
    <location>
        <begin position="173"/>
        <end position="272"/>
    </location>
</feature>
<dbReference type="InterPro" id="IPR037923">
    <property type="entry name" value="HTH-like"/>
</dbReference>
<dbReference type="InterPro" id="IPR009057">
    <property type="entry name" value="Homeodomain-like_sf"/>
</dbReference>
<dbReference type="PROSITE" id="PS01124">
    <property type="entry name" value="HTH_ARAC_FAMILY_2"/>
    <property type="match status" value="1"/>
</dbReference>
<dbReference type="Gene3D" id="2.60.120.280">
    <property type="entry name" value="Regulatory protein AraC"/>
    <property type="match status" value="1"/>
</dbReference>
<dbReference type="Pfam" id="PF12833">
    <property type="entry name" value="HTH_18"/>
    <property type="match status" value="1"/>
</dbReference>
<organism evidence="5 6">
    <name type="scientific">Levilactobacillus hammesii</name>
    <dbReference type="NCBI Taxonomy" id="267633"/>
    <lineage>
        <taxon>Bacteria</taxon>
        <taxon>Bacillati</taxon>
        <taxon>Bacillota</taxon>
        <taxon>Bacilli</taxon>
        <taxon>Lactobacillales</taxon>
        <taxon>Lactobacillaceae</taxon>
        <taxon>Levilactobacillus</taxon>
    </lineage>
</organism>
<evidence type="ECO:0000313" key="6">
    <source>
        <dbReference type="Proteomes" id="UP000721920"/>
    </source>
</evidence>
<dbReference type="Proteomes" id="UP000721920">
    <property type="component" value="Unassembled WGS sequence"/>
</dbReference>
<evidence type="ECO:0000256" key="1">
    <source>
        <dbReference type="ARBA" id="ARBA00023015"/>
    </source>
</evidence>
<dbReference type="SUPFAM" id="SSF51215">
    <property type="entry name" value="Regulatory protein AraC"/>
    <property type="match status" value="1"/>
</dbReference>
<dbReference type="GO" id="GO:0043565">
    <property type="term" value="F:sequence-specific DNA binding"/>
    <property type="evidence" value="ECO:0007669"/>
    <property type="project" value="InterPro"/>
</dbReference>
<dbReference type="InterPro" id="IPR003313">
    <property type="entry name" value="AraC-bd"/>
</dbReference>
<dbReference type="CDD" id="cd06986">
    <property type="entry name" value="cupin_MmsR-like_N"/>
    <property type="match status" value="1"/>
</dbReference>
<evidence type="ECO:0000256" key="2">
    <source>
        <dbReference type="ARBA" id="ARBA00023125"/>
    </source>
</evidence>
<evidence type="ECO:0000256" key="3">
    <source>
        <dbReference type="ARBA" id="ARBA00023163"/>
    </source>
</evidence>
<accession>A0A921F177</accession>
<keyword evidence="3" id="KW-0804">Transcription</keyword>
<dbReference type="PANTHER" id="PTHR43280:SF28">
    <property type="entry name" value="HTH-TYPE TRANSCRIPTIONAL ACTIVATOR RHAS"/>
    <property type="match status" value="1"/>
</dbReference>
<dbReference type="AlphaFoldDB" id="A0A921F177"/>
<dbReference type="InterPro" id="IPR018060">
    <property type="entry name" value="HTH_AraC"/>
</dbReference>
<proteinExistence type="predicted"/>
<dbReference type="PANTHER" id="PTHR43280">
    <property type="entry name" value="ARAC-FAMILY TRANSCRIPTIONAL REGULATOR"/>
    <property type="match status" value="1"/>
</dbReference>
<reference evidence="5" key="2">
    <citation type="submission" date="2021-09" db="EMBL/GenBank/DDBJ databases">
        <authorList>
            <person name="Gilroy R."/>
        </authorList>
    </citation>
    <scope>NUCLEOTIDE SEQUENCE</scope>
    <source>
        <strain evidence="5">CHK173-2145</strain>
    </source>
</reference>
<sequence length="285" mass="33688">MFKENKWLRTEKQISDELSIFEVGYEDVHPRSPYQYEQLDYYLIHFIVQGEGLFFINDELHQLSPGDGFMIPPLTDNNYYPLVGNPWSYRWIGVRGTAADKVFEAAGLGTDTFVYHHDDIQQFDHLFADVYTYFSNDHPYGALGRFYEIINLLETDKNQRNRLEVNCYQQYVLDATAIMHQHYQESDLHVNDIATTIQVERTYLYKLFRHYLGISPKEYLIQYRLNQATHLLRQTDLTIAQIAGQTGFSDYSQFSKTFSKYRHTSPSEFRKHLDTAQLDPQKWLT</sequence>
<name>A0A921F177_9LACO</name>
<keyword evidence="1" id="KW-0805">Transcription regulation</keyword>
<dbReference type="EMBL" id="DYXN01000065">
    <property type="protein sequence ID" value="HJE86789.1"/>
    <property type="molecule type" value="Genomic_DNA"/>
</dbReference>
<dbReference type="SUPFAM" id="SSF46689">
    <property type="entry name" value="Homeodomain-like"/>
    <property type="match status" value="2"/>
</dbReference>
<evidence type="ECO:0000313" key="5">
    <source>
        <dbReference type="EMBL" id="HJE86789.1"/>
    </source>
</evidence>
<reference evidence="5" key="1">
    <citation type="journal article" date="2021" name="PeerJ">
        <title>Extensive microbial diversity within the chicken gut microbiome revealed by metagenomics and culture.</title>
        <authorList>
            <person name="Gilroy R."/>
            <person name="Ravi A."/>
            <person name="Getino M."/>
            <person name="Pursley I."/>
            <person name="Horton D.L."/>
            <person name="Alikhan N.F."/>
            <person name="Baker D."/>
            <person name="Gharbi K."/>
            <person name="Hall N."/>
            <person name="Watson M."/>
            <person name="Adriaenssens E.M."/>
            <person name="Foster-Nyarko E."/>
            <person name="Jarju S."/>
            <person name="Secka A."/>
            <person name="Antonio M."/>
            <person name="Oren A."/>
            <person name="Chaudhuri R.R."/>
            <person name="La Ragione R."/>
            <person name="Hildebrand F."/>
            <person name="Pallen M.J."/>
        </authorList>
    </citation>
    <scope>NUCLEOTIDE SEQUENCE</scope>
    <source>
        <strain evidence="5">CHK173-2145</strain>
    </source>
</reference>
<dbReference type="Gene3D" id="1.10.10.60">
    <property type="entry name" value="Homeodomain-like"/>
    <property type="match status" value="2"/>
</dbReference>
<dbReference type="Pfam" id="PF02311">
    <property type="entry name" value="AraC_binding"/>
    <property type="match status" value="1"/>
</dbReference>
<evidence type="ECO:0000259" key="4">
    <source>
        <dbReference type="PROSITE" id="PS01124"/>
    </source>
</evidence>
<protein>
    <submittedName>
        <fullName evidence="5">AraC family transcriptional regulator</fullName>
    </submittedName>
</protein>
<keyword evidence="2" id="KW-0238">DNA-binding</keyword>
<gene>
    <name evidence="5" type="ORF">K8U88_04295</name>
</gene>
<dbReference type="SMART" id="SM00342">
    <property type="entry name" value="HTH_ARAC"/>
    <property type="match status" value="1"/>
</dbReference>
<comment type="caution">
    <text evidence="5">The sequence shown here is derived from an EMBL/GenBank/DDBJ whole genome shotgun (WGS) entry which is preliminary data.</text>
</comment>
<dbReference type="GO" id="GO:0003700">
    <property type="term" value="F:DNA-binding transcription factor activity"/>
    <property type="evidence" value="ECO:0007669"/>
    <property type="project" value="InterPro"/>
</dbReference>